<dbReference type="Gene3D" id="2.60.200.20">
    <property type="match status" value="1"/>
</dbReference>
<sequence>MPAWRELEQSLPRVVKQHSTSGKGLVDYIPPPWADFDPKEVLDTNSHGFSVDIISNGTLLENVQLGSKAYYALGSMDDCELVYKNPLVSRKHLILQLNRHGGLLLFDLNSTHGTTVNHKRVEPETYYLLKDGDQIRIGQRGTTSRTYVVCGPPETERGDDGTEETTRPKKIAKKSPKTDEQEIMDAVKRATAADYYDTNLYFDEWDSYFDRDQEKTVKRNKPKQKTHTSESIKGDLRRLYQEEVDVLNRWYKVLASAINDGLIEGSQKMSKTDSQLKKIQLKGFNEDRNKIQTQIDKIRSDIERYNKLLRLTRA</sequence>
<dbReference type="EMBL" id="JAHBMH010000073">
    <property type="protein sequence ID" value="KAK1933134.1"/>
    <property type="molecule type" value="Genomic_DNA"/>
</dbReference>
<gene>
    <name evidence="3" type="ORF">X943_002327</name>
</gene>
<feature type="region of interest" description="Disordered" evidence="1">
    <location>
        <begin position="145"/>
        <end position="178"/>
    </location>
</feature>
<reference evidence="3" key="2">
    <citation type="submission" date="2021-05" db="EMBL/GenBank/DDBJ databases">
        <authorList>
            <person name="Pain A."/>
        </authorList>
    </citation>
    <scope>NUCLEOTIDE SEQUENCE</scope>
    <source>
        <strain evidence="3">1802A</strain>
    </source>
</reference>
<evidence type="ECO:0000259" key="2">
    <source>
        <dbReference type="PROSITE" id="PS50006"/>
    </source>
</evidence>
<feature type="domain" description="FHA" evidence="2">
    <location>
        <begin position="71"/>
        <end position="121"/>
    </location>
</feature>
<protein>
    <submittedName>
        <fullName evidence="3">FHA domain containing protein</fullName>
    </submittedName>
</protein>
<dbReference type="SMART" id="SM00240">
    <property type="entry name" value="FHA"/>
    <property type="match status" value="1"/>
</dbReference>
<comment type="caution">
    <text evidence="3">The sequence shown here is derived from an EMBL/GenBank/DDBJ whole genome shotgun (WGS) entry which is preliminary data.</text>
</comment>
<evidence type="ECO:0000313" key="4">
    <source>
        <dbReference type="Proteomes" id="UP001195914"/>
    </source>
</evidence>
<dbReference type="PANTHER" id="PTHR23308">
    <property type="entry name" value="NUCLEAR INHIBITOR OF PROTEIN PHOSPHATASE-1"/>
    <property type="match status" value="1"/>
</dbReference>
<feature type="compositionally biased region" description="Basic and acidic residues" evidence="1">
    <location>
        <begin position="154"/>
        <end position="167"/>
    </location>
</feature>
<evidence type="ECO:0000313" key="3">
    <source>
        <dbReference type="EMBL" id="KAK1933134.1"/>
    </source>
</evidence>
<name>A0AAD9G7E8_BABDI</name>
<keyword evidence="4" id="KW-1185">Reference proteome</keyword>
<proteinExistence type="predicted"/>
<dbReference type="InterPro" id="IPR000253">
    <property type="entry name" value="FHA_dom"/>
</dbReference>
<dbReference type="PROSITE" id="PS50006">
    <property type="entry name" value="FHA_DOMAIN"/>
    <property type="match status" value="1"/>
</dbReference>
<dbReference type="InterPro" id="IPR050923">
    <property type="entry name" value="Cell_Proc_Reg/RNA_Proc"/>
</dbReference>
<reference evidence="3" key="1">
    <citation type="journal article" date="2014" name="Nucleic Acids Res.">
        <title>The evolutionary dynamics of variant antigen genes in Babesia reveal a history of genomic innovation underlying host-parasite interaction.</title>
        <authorList>
            <person name="Jackson A.P."/>
            <person name="Otto T.D."/>
            <person name="Darby A."/>
            <person name="Ramaprasad A."/>
            <person name="Xia D."/>
            <person name="Echaide I.E."/>
            <person name="Farber M."/>
            <person name="Gahlot S."/>
            <person name="Gamble J."/>
            <person name="Gupta D."/>
            <person name="Gupta Y."/>
            <person name="Jackson L."/>
            <person name="Malandrin L."/>
            <person name="Malas T.B."/>
            <person name="Moussa E."/>
            <person name="Nair M."/>
            <person name="Reid A.J."/>
            <person name="Sanders M."/>
            <person name="Sharma J."/>
            <person name="Tracey A."/>
            <person name="Quail M.A."/>
            <person name="Weir W."/>
            <person name="Wastling J.M."/>
            <person name="Hall N."/>
            <person name="Willadsen P."/>
            <person name="Lingelbach K."/>
            <person name="Shiels B."/>
            <person name="Tait A."/>
            <person name="Berriman M."/>
            <person name="Allred D.R."/>
            <person name="Pain A."/>
        </authorList>
    </citation>
    <scope>NUCLEOTIDE SEQUENCE</scope>
    <source>
        <strain evidence="3">1802A</strain>
    </source>
</reference>
<dbReference type="Proteomes" id="UP001195914">
    <property type="component" value="Unassembled WGS sequence"/>
</dbReference>
<dbReference type="InterPro" id="IPR008984">
    <property type="entry name" value="SMAD_FHA_dom_sf"/>
</dbReference>
<dbReference type="SUPFAM" id="SSF49879">
    <property type="entry name" value="SMAD/FHA domain"/>
    <property type="match status" value="1"/>
</dbReference>
<dbReference type="Pfam" id="PF00498">
    <property type="entry name" value="FHA"/>
    <property type="match status" value="1"/>
</dbReference>
<accession>A0AAD9G7E8</accession>
<organism evidence="3 4">
    <name type="scientific">Babesia divergens</name>
    <dbReference type="NCBI Taxonomy" id="32595"/>
    <lineage>
        <taxon>Eukaryota</taxon>
        <taxon>Sar</taxon>
        <taxon>Alveolata</taxon>
        <taxon>Apicomplexa</taxon>
        <taxon>Aconoidasida</taxon>
        <taxon>Piroplasmida</taxon>
        <taxon>Babesiidae</taxon>
        <taxon>Babesia</taxon>
    </lineage>
</organism>
<evidence type="ECO:0000256" key="1">
    <source>
        <dbReference type="SAM" id="MobiDB-lite"/>
    </source>
</evidence>
<dbReference type="AlphaFoldDB" id="A0AAD9G7E8"/>